<dbReference type="EMBL" id="JBAMIC010000008">
    <property type="protein sequence ID" value="KAK7104257.1"/>
    <property type="molecule type" value="Genomic_DNA"/>
</dbReference>
<name>A0AAN9BEZ6_9CAEN</name>
<feature type="compositionally biased region" description="Low complexity" evidence="1">
    <location>
        <begin position="397"/>
        <end position="420"/>
    </location>
</feature>
<feature type="compositionally biased region" description="Gly residues" evidence="1">
    <location>
        <begin position="224"/>
        <end position="233"/>
    </location>
</feature>
<feature type="region of interest" description="Disordered" evidence="1">
    <location>
        <begin position="341"/>
        <end position="437"/>
    </location>
</feature>
<feature type="compositionally biased region" description="Polar residues" evidence="1">
    <location>
        <begin position="386"/>
        <end position="396"/>
    </location>
</feature>
<feature type="compositionally biased region" description="Polar residues" evidence="1">
    <location>
        <begin position="486"/>
        <end position="504"/>
    </location>
</feature>
<feature type="compositionally biased region" description="Polar residues" evidence="1">
    <location>
        <begin position="567"/>
        <end position="587"/>
    </location>
</feature>
<evidence type="ECO:0000313" key="3">
    <source>
        <dbReference type="Proteomes" id="UP001374579"/>
    </source>
</evidence>
<reference evidence="2 3" key="1">
    <citation type="submission" date="2024-02" db="EMBL/GenBank/DDBJ databases">
        <title>Chromosome-scale genome assembly of the rough periwinkle Littorina saxatilis.</title>
        <authorList>
            <person name="De Jode A."/>
            <person name="Faria R."/>
            <person name="Formenti G."/>
            <person name="Sims Y."/>
            <person name="Smith T.P."/>
            <person name="Tracey A."/>
            <person name="Wood J.M.D."/>
            <person name="Zagrodzka Z.B."/>
            <person name="Johannesson K."/>
            <person name="Butlin R.K."/>
            <person name="Leder E.H."/>
        </authorList>
    </citation>
    <scope>NUCLEOTIDE SEQUENCE [LARGE SCALE GENOMIC DNA]</scope>
    <source>
        <strain evidence="2">Snail1</strain>
        <tissue evidence="2">Muscle</tissue>
    </source>
</reference>
<feature type="region of interest" description="Disordered" evidence="1">
    <location>
        <begin position="90"/>
        <end position="267"/>
    </location>
</feature>
<dbReference type="Proteomes" id="UP001374579">
    <property type="component" value="Unassembled WGS sequence"/>
</dbReference>
<proteinExistence type="predicted"/>
<feature type="compositionally biased region" description="Polar residues" evidence="1">
    <location>
        <begin position="237"/>
        <end position="259"/>
    </location>
</feature>
<accession>A0AAN9BEZ6</accession>
<organism evidence="2 3">
    <name type="scientific">Littorina saxatilis</name>
    <dbReference type="NCBI Taxonomy" id="31220"/>
    <lineage>
        <taxon>Eukaryota</taxon>
        <taxon>Metazoa</taxon>
        <taxon>Spiralia</taxon>
        <taxon>Lophotrochozoa</taxon>
        <taxon>Mollusca</taxon>
        <taxon>Gastropoda</taxon>
        <taxon>Caenogastropoda</taxon>
        <taxon>Littorinimorpha</taxon>
        <taxon>Littorinoidea</taxon>
        <taxon>Littorinidae</taxon>
        <taxon>Littorina</taxon>
    </lineage>
</organism>
<keyword evidence="3" id="KW-1185">Reference proteome</keyword>
<evidence type="ECO:0000313" key="2">
    <source>
        <dbReference type="EMBL" id="KAK7104257.1"/>
    </source>
</evidence>
<feature type="compositionally biased region" description="Basic and acidic residues" evidence="1">
    <location>
        <begin position="131"/>
        <end position="140"/>
    </location>
</feature>
<feature type="compositionally biased region" description="Polar residues" evidence="1">
    <location>
        <begin position="549"/>
        <end position="558"/>
    </location>
</feature>
<feature type="compositionally biased region" description="Polar residues" evidence="1">
    <location>
        <begin position="607"/>
        <end position="617"/>
    </location>
</feature>
<feature type="region of interest" description="Disordered" evidence="1">
    <location>
        <begin position="467"/>
        <end position="618"/>
    </location>
</feature>
<feature type="compositionally biased region" description="Basic and acidic residues" evidence="1">
    <location>
        <begin position="148"/>
        <end position="159"/>
    </location>
</feature>
<evidence type="ECO:0000256" key="1">
    <source>
        <dbReference type="SAM" id="MobiDB-lite"/>
    </source>
</evidence>
<dbReference type="AlphaFoldDB" id="A0AAN9BEZ6"/>
<gene>
    <name evidence="2" type="ORF">V1264_019007</name>
</gene>
<feature type="region of interest" description="Disordered" evidence="1">
    <location>
        <begin position="652"/>
        <end position="684"/>
    </location>
</feature>
<comment type="caution">
    <text evidence="2">The sequence shown here is derived from an EMBL/GenBank/DDBJ whole genome shotgun (WGS) entry which is preliminary data.</text>
</comment>
<sequence length="728" mass="79206">MVDISPKDRLVLKRNGNLQKQLDFTLQILNEEYRQTKERMYKDERECGMFLQTLYSTVPGLHCYGQPDTRAMNSNSMLKERRFSIISFLSGDDDDDDDDSRPHRPFSRDSTLTRTFAGSAPSQARSGTPESRPRSGKQDGRSSTPAEGRPRSGKQEGGGRRMSCAAPAPGTRPWSGKQEGFGASSRPYAAAEPPGGRDGLGGRLGSAKGEGRNRSRPGALRSGAAGGRVGRGGRPQSAMTGHSRPSTAFSQQSRTQPPQYGSDAYTEHDLSVRDKVIDKFKVIFDPETLARKVNLSTMATPLVVVDPDFEDTDDNMTTTTGSALLDQNNVDVIRVNGEQFNISTKPSGPRRVVWSAQPSRRVRTVSAPNSARPERPSSEAPPISHPASSIGRSATFSAARPASSSARPKSSKLHSSSLSSMNGKAKSGAWTHMGSSDTRTVPVTLDPKVQALALQRSLPVHYLGRASPLSNVSSRDEEDSEDSDDQMQSPSVNATKPDSNTSQRKQQRKKVSDDAIVLGRVKSPAATLNHSVPRENCQDTHETKRAHAKTSNSSQPQLKGNERTRKTSVLKTSGQSADAQSHPSNQLRIPGKQHPYNNHNDQRNDTASEGDSSSTRWSVVKNAVRRPKSHQSETSDIEIVTPPVALMAKLMRAGHPVGSSSAGAKRPKTAPSKSELSHRSMPAPRQTVAGILAQIENQKANTRHMLRESKQLQKMIKNLVPWEQGLDD</sequence>
<feature type="compositionally biased region" description="Polar residues" evidence="1">
    <location>
        <begin position="108"/>
        <end position="129"/>
    </location>
</feature>
<feature type="compositionally biased region" description="Basic and acidic residues" evidence="1">
    <location>
        <begin position="532"/>
        <end position="545"/>
    </location>
</feature>
<protein>
    <submittedName>
        <fullName evidence="2">Uncharacterized protein</fullName>
    </submittedName>
</protein>
<feature type="compositionally biased region" description="Acidic residues" evidence="1">
    <location>
        <begin position="476"/>
        <end position="485"/>
    </location>
</feature>